<accession>A0ABQ6WSA7</accession>
<keyword evidence="4" id="KW-1185">Reference proteome</keyword>
<feature type="chain" id="PRO_5046182047" description="Jacalin-type lectin domain-containing protein" evidence="1">
    <location>
        <begin position="21"/>
        <end position="376"/>
    </location>
</feature>
<sequence>MKLLQHLFPLAMAFLPMTSALPNPEMIQGVELKSDPKPPSLIYNDPVGGTGGKDFSAISTASQTIDTLHFWVGDGGGQPKVLRGLQITWSDDRKSAVYGTMTDEYQSFKFAPGETIKEMQIAGGLRADSIAFTTTSRSFFAGGQGGKKVTMNVGSGILVGFQGGAARDIDRLGAIFAQVQDSPTLKVGQAVALAWIREMAIQMRFRRDKQSFVFVRRFDPVRDVLYVPLDKVDEFIHEPIDRQFEPDLVGRMVDVQPNVRHIAVPEALLQSDPAALHEIFDLFYHPKVFFIILDAQPDWNESSMNVYQRWELDALQGKGLFWNSENGRFDCGMGLSISDETLYQRIGRAINDLGSLFIRSHLVDGFEVRPAFGVRK</sequence>
<name>A0ABQ6WSA7_9EURO</name>
<proteinExistence type="predicted"/>
<reference evidence="3 4" key="1">
    <citation type="submission" date="2019-04" db="EMBL/GenBank/DDBJ databases">
        <authorList>
            <consortium name="DOE Joint Genome Institute"/>
            <person name="Mondo S."/>
            <person name="Kjaerbolling I."/>
            <person name="Vesth T."/>
            <person name="Frisvad J.C."/>
            <person name="Nybo J.L."/>
            <person name="Theobald S."/>
            <person name="Kildgaard S."/>
            <person name="Isbrandt T."/>
            <person name="Kuo A."/>
            <person name="Sato A."/>
            <person name="Lyhne E.K."/>
            <person name="Kogle M.E."/>
            <person name="Wiebenga A."/>
            <person name="Kun R.S."/>
            <person name="Lubbers R.J."/>
            <person name="Makela M.R."/>
            <person name="Barry K."/>
            <person name="Chovatia M."/>
            <person name="Clum A."/>
            <person name="Daum C."/>
            <person name="Haridas S."/>
            <person name="He G."/>
            <person name="LaButti K."/>
            <person name="Lipzen A."/>
            <person name="Riley R."/>
            <person name="Salamov A."/>
            <person name="Simmons B.A."/>
            <person name="Magnuson J.K."/>
            <person name="Henrissat B."/>
            <person name="Mortensen U.H."/>
            <person name="Larsen T.O."/>
            <person name="Devries R.P."/>
            <person name="Grigoriev I.V."/>
            <person name="Machida M."/>
            <person name="Baker S.E."/>
            <person name="Andersen M.R."/>
            <person name="Cantor M.N."/>
            <person name="Hua S.X."/>
        </authorList>
    </citation>
    <scope>NUCLEOTIDE SEQUENCE [LARGE SCALE GENOMIC DNA]</scope>
    <source>
        <strain evidence="3 4">CBS 117616</strain>
    </source>
</reference>
<dbReference type="EMBL" id="ML735712">
    <property type="protein sequence ID" value="KAE8419989.1"/>
    <property type="molecule type" value="Genomic_DNA"/>
</dbReference>
<organism evidence="3 4">
    <name type="scientific">Aspergillus pseudocaelatus</name>
    <dbReference type="NCBI Taxonomy" id="1825620"/>
    <lineage>
        <taxon>Eukaryota</taxon>
        <taxon>Fungi</taxon>
        <taxon>Dikarya</taxon>
        <taxon>Ascomycota</taxon>
        <taxon>Pezizomycotina</taxon>
        <taxon>Eurotiomycetes</taxon>
        <taxon>Eurotiomycetidae</taxon>
        <taxon>Eurotiales</taxon>
        <taxon>Aspergillaceae</taxon>
        <taxon>Aspergillus</taxon>
        <taxon>Aspergillus subgen. Circumdati</taxon>
    </lineage>
</organism>
<gene>
    <name evidence="3" type="ORF">BDV36DRAFT_281777</name>
</gene>
<feature type="signal peptide" evidence="1">
    <location>
        <begin position="1"/>
        <end position="20"/>
    </location>
</feature>
<dbReference type="SUPFAM" id="SSF51101">
    <property type="entry name" value="Mannose-binding lectins"/>
    <property type="match status" value="1"/>
</dbReference>
<keyword evidence="1" id="KW-0732">Signal</keyword>
<dbReference type="Pfam" id="PF01419">
    <property type="entry name" value="Jacalin"/>
    <property type="match status" value="1"/>
</dbReference>
<evidence type="ECO:0000313" key="3">
    <source>
        <dbReference type="EMBL" id="KAE8419989.1"/>
    </source>
</evidence>
<protein>
    <recommendedName>
        <fullName evidence="2">Jacalin-type lectin domain-containing protein</fullName>
    </recommendedName>
</protein>
<evidence type="ECO:0000313" key="4">
    <source>
        <dbReference type="Proteomes" id="UP000325395"/>
    </source>
</evidence>
<dbReference type="Gene3D" id="2.100.10.30">
    <property type="entry name" value="Jacalin-like lectin domain"/>
    <property type="match status" value="1"/>
</dbReference>
<dbReference type="InterPro" id="IPR001229">
    <property type="entry name" value="Jacalin-like_lectin_dom"/>
</dbReference>
<dbReference type="Proteomes" id="UP000325395">
    <property type="component" value="Unassembled WGS sequence"/>
</dbReference>
<dbReference type="InterPro" id="IPR036404">
    <property type="entry name" value="Jacalin-like_lectin_dom_sf"/>
</dbReference>
<evidence type="ECO:0000256" key="1">
    <source>
        <dbReference type="SAM" id="SignalP"/>
    </source>
</evidence>
<feature type="domain" description="Jacalin-type lectin" evidence="2">
    <location>
        <begin position="45"/>
        <end position="175"/>
    </location>
</feature>
<evidence type="ECO:0000259" key="2">
    <source>
        <dbReference type="Pfam" id="PF01419"/>
    </source>
</evidence>